<feature type="domain" description="F-box" evidence="1">
    <location>
        <begin position="1"/>
        <end position="55"/>
    </location>
</feature>
<gene>
    <name evidence="2" type="ORF">MIND_01015900</name>
</gene>
<organism evidence="2 3">
    <name type="scientific">Mycena indigotica</name>
    <dbReference type="NCBI Taxonomy" id="2126181"/>
    <lineage>
        <taxon>Eukaryota</taxon>
        <taxon>Fungi</taxon>
        <taxon>Dikarya</taxon>
        <taxon>Basidiomycota</taxon>
        <taxon>Agaricomycotina</taxon>
        <taxon>Agaricomycetes</taxon>
        <taxon>Agaricomycetidae</taxon>
        <taxon>Agaricales</taxon>
        <taxon>Marasmiineae</taxon>
        <taxon>Mycenaceae</taxon>
        <taxon>Mycena</taxon>
    </lineage>
</organism>
<proteinExistence type="predicted"/>
<sequence>MPDLPPEILMEVFSYCCLPSQSYYRLQKSPALSLIQVCQEWRSIALRMNELWASFALRLPSLTGSTTVEQNLLELLSLHLARSNSHPLSIDVDIDNSPNCSLSEAGLQYIILLCQHSRRWFDVKLPINHTTLPLLTSHLSGSLPCLESLHLRLDGAIGKGSHGAPFFANHATNLRKLVLLCSMPFDLPLPTVQLTEMHLGAAATMALLQIIDNGAWPCLTILHLNPYYQLKSSDGPPRLLPRLKKLIIALRDSYNRNPIIDLLDSLQTPVLESFEVWGLRGIILPRHSFVCFMQRASCKITHLRVTFQDSLTTSNLLHNLRTLPMLSHLGIFALGSEAMNTAADILQALTISSSSDYLLPHLTSFELQIASFLTILLDMVESRLAPRDNFSPIQCVACHNSPPTTDSARLAALTKQGVVLLWPPRERPRKNAIFML</sequence>
<dbReference type="InterPro" id="IPR036047">
    <property type="entry name" value="F-box-like_dom_sf"/>
</dbReference>
<evidence type="ECO:0000259" key="1">
    <source>
        <dbReference type="PROSITE" id="PS50181"/>
    </source>
</evidence>
<evidence type="ECO:0000313" key="2">
    <source>
        <dbReference type="EMBL" id="KAF7294782.1"/>
    </source>
</evidence>
<dbReference type="RefSeq" id="XP_037216145.1">
    <property type="nucleotide sequence ID" value="XM_037366751.1"/>
</dbReference>
<dbReference type="OrthoDB" id="2961601at2759"/>
<dbReference type="InterPro" id="IPR001810">
    <property type="entry name" value="F-box_dom"/>
</dbReference>
<comment type="caution">
    <text evidence="2">The sequence shown here is derived from an EMBL/GenBank/DDBJ whole genome shotgun (WGS) entry which is preliminary data.</text>
</comment>
<keyword evidence="3" id="KW-1185">Reference proteome</keyword>
<dbReference type="Proteomes" id="UP000636479">
    <property type="component" value="Unassembled WGS sequence"/>
</dbReference>
<accession>A0A8H6VUV4</accession>
<name>A0A8H6VUV4_9AGAR</name>
<dbReference type="Gene3D" id="1.20.1280.50">
    <property type="match status" value="1"/>
</dbReference>
<dbReference type="PROSITE" id="PS50181">
    <property type="entry name" value="FBOX"/>
    <property type="match status" value="1"/>
</dbReference>
<dbReference type="GeneID" id="59349267"/>
<dbReference type="SUPFAM" id="SSF81383">
    <property type="entry name" value="F-box domain"/>
    <property type="match status" value="1"/>
</dbReference>
<dbReference type="EMBL" id="JACAZF010000009">
    <property type="protein sequence ID" value="KAF7294782.1"/>
    <property type="molecule type" value="Genomic_DNA"/>
</dbReference>
<evidence type="ECO:0000313" key="3">
    <source>
        <dbReference type="Proteomes" id="UP000636479"/>
    </source>
</evidence>
<dbReference type="Pfam" id="PF12937">
    <property type="entry name" value="F-box-like"/>
    <property type="match status" value="1"/>
</dbReference>
<reference evidence="2" key="1">
    <citation type="submission" date="2020-05" db="EMBL/GenBank/DDBJ databases">
        <title>Mycena genomes resolve the evolution of fungal bioluminescence.</title>
        <authorList>
            <person name="Tsai I.J."/>
        </authorList>
    </citation>
    <scope>NUCLEOTIDE SEQUENCE</scope>
    <source>
        <strain evidence="2">171206Taipei</strain>
    </source>
</reference>
<protein>
    <submittedName>
        <fullName evidence="2">F-box domain-containing protein</fullName>
    </submittedName>
</protein>
<dbReference type="AlphaFoldDB" id="A0A8H6VUV4"/>